<evidence type="ECO:0000256" key="3">
    <source>
        <dbReference type="ARBA" id="ARBA00022692"/>
    </source>
</evidence>
<feature type="domain" description="ABC-2 type transporter transmembrane" evidence="7">
    <location>
        <begin position="19"/>
        <end position="372"/>
    </location>
</feature>
<keyword evidence="9" id="KW-1185">Reference proteome</keyword>
<proteinExistence type="predicted"/>
<evidence type="ECO:0000313" key="9">
    <source>
        <dbReference type="Proteomes" id="UP000236731"/>
    </source>
</evidence>
<accession>A0A1H5YQM7</accession>
<comment type="subcellular location">
    <subcellularLocation>
        <location evidence="1">Cell membrane</location>
        <topology evidence="1">Multi-pass membrane protein</topology>
    </subcellularLocation>
</comment>
<evidence type="ECO:0000256" key="2">
    <source>
        <dbReference type="ARBA" id="ARBA00022475"/>
    </source>
</evidence>
<feature type="transmembrane region" description="Helical" evidence="6">
    <location>
        <begin position="295"/>
        <end position="314"/>
    </location>
</feature>
<reference evidence="9" key="1">
    <citation type="submission" date="2016-10" db="EMBL/GenBank/DDBJ databases">
        <authorList>
            <person name="Varghese N."/>
            <person name="Submissions S."/>
        </authorList>
    </citation>
    <scope>NUCLEOTIDE SEQUENCE [LARGE SCALE GENOMIC DNA]</scope>
    <source>
        <strain evidence="9">DSM 22361</strain>
    </source>
</reference>
<dbReference type="OrthoDB" id="9811522at2"/>
<evidence type="ECO:0000259" key="7">
    <source>
        <dbReference type="Pfam" id="PF12698"/>
    </source>
</evidence>
<dbReference type="RefSeq" id="WP_103906265.1">
    <property type="nucleotide sequence ID" value="NZ_CP049246.1"/>
</dbReference>
<evidence type="ECO:0000256" key="6">
    <source>
        <dbReference type="SAM" id="Phobius"/>
    </source>
</evidence>
<sequence length="391" mass="43738">MKNFLSLLKREFKLFFNNKVLLVLFLGAPILYGVLVGGVYKKGKVTNLPIIVVDEDRSPLSRQLIDMFNDNEVIYVAKVLNDPFHAKEEAMKTESTVVVQIPRNFSSDVNYNRGTELTLFVNASNTLTSNYAMMAANVAASTMKAGIQIKAQQKKGVPEFVATQQFEPFKITMIKQNIRSGNYLYFMLPGVLFTVLQQVMMLGLALSFASEFENNTFGELVNRCSNVFVLILVKILPYLLMSALIFALYYGYSLWYRMPLQVEGWAFFGSTVLFLFAVSFIGILVSIAIPSQLKATEILMVIATPSFILSGFTWPLSQMPEWVVGIAKLIPLTHYLQIFRTLIIEKGSGAYIHGPVLGLAIIAIVTLIASIILLQLKIRKVKKNIQVEASV</sequence>
<feature type="transmembrane region" description="Helical" evidence="6">
    <location>
        <begin position="228"/>
        <end position="252"/>
    </location>
</feature>
<dbReference type="PANTHER" id="PTHR30294">
    <property type="entry name" value="MEMBRANE COMPONENT OF ABC TRANSPORTER YHHJ-RELATED"/>
    <property type="match status" value="1"/>
</dbReference>
<feature type="transmembrane region" description="Helical" evidence="6">
    <location>
        <begin position="183"/>
        <end position="208"/>
    </location>
</feature>
<evidence type="ECO:0000256" key="1">
    <source>
        <dbReference type="ARBA" id="ARBA00004651"/>
    </source>
</evidence>
<feature type="transmembrane region" description="Helical" evidence="6">
    <location>
        <begin position="20"/>
        <end position="40"/>
    </location>
</feature>
<evidence type="ECO:0000313" key="8">
    <source>
        <dbReference type="EMBL" id="SEG26318.1"/>
    </source>
</evidence>
<feature type="transmembrane region" description="Helical" evidence="6">
    <location>
        <begin position="264"/>
        <end position="289"/>
    </location>
</feature>
<protein>
    <submittedName>
        <fullName evidence="8">ABC-2 type transport system permease protein</fullName>
    </submittedName>
</protein>
<dbReference type="Proteomes" id="UP000236731">
    <property type="component" value="Unassembled WGS sequence"/>
</dbReference>
<organism evidence="8 9">
    <name type="scientific">Sphingobacterium lactis</name>
    <dbReference type="NCBI Taxonomy" id="797291"/>
    <lineage>
        <taxon>Bacteria</taxon>
        <taxon>Pseudomonadati</taxon>
        <taxon>Bacteroidota</taxon>
        <taxon>Sphingobacteriia</taxon>
        <taxon>Sphingobacteriales</taxon>
        <taxon>Sphingobacteriaceae</taxon>
        <taxon>Sphingobacterium</taxon>
    </lineage>
</organism>
<dbReference type="Pfam" id="PF12698">
    <property type="entry name" value="ABC2_membrane_3"/>
    <property type="match status" value="1"/>
</dbReference>
<dbReference type="InterPro" id="IPR051449">
    <property type="entry name" value="ABC-2_transporter_component"/>
</dbReference>
<gene>
    <name evidence="8" type="ORF">SAMN05421877_10689</name>
</gene>
<name>A0A1H5YQM7_9SPHI</name>
<keyword evidence="2" id="KW-1003">Cell membrane</keyword>
<dbReference type="InterPro" id="IPR013525">
    <property type="entry name" value="ABC2_TM"/>
</dbReference>
<dbReference type="AlphaFoldDB" id="A0A1H5YQM7"/>
<dbReference type="EMBL" id="FNUT01000006">
    <property type="protein sequence ID" value="SEG26318.1"/>
    <property type="molecule type" value="Genomic_DNA"/>
</dbReference>
<feature type="transmembrane region" description="Helical" evidence="6">
    <location>
        <begin position="350"/>
        <end position="374"/>
    </location>
</feature>
<dbReference type="GO" id="GO:0005886">
    <property type="term" value="C:plasma membrane"/>
    <property type="evidence" value="ECO:0007669"/>
    <property type="project" value="UniProtKB-SubCell"/>
</dbReference>
<evidence type="ECO:0000256" key="5">
    <source>
        <dbReference type="ARBA" id="ARBA00023136"/>
    </source>
</evidence>
<dbReference type="PANTHER" id="PTHR30294:SF46">
    <property type="entry name" value="ABC TRANSPORTER PERMEASE"/>
    <property type="match status" value="1"/>
</dbReference>
<keyword evidence="5 6" id="KW-0472">Membrane</keyword>
<dbReference type="GO" id="GO:0140359">
    <property type="term" value="F:ABC-type transporter activity"/>
    <property type="evidence" value="ECO:0007669"/>
    <property type="project" value="InterPro"/>
</dbReference>
<evidence type="ECO:0000256" key="4">
    <source>
        <dbReference type="ARBA" id="ARBA00022989"/>
    </source>
</evidence>
<keyword evidence="4 6" id="KW-1133">Transmembrane helix</keyword>
<dbReference type="Gene3D" id="3.40.1710.10">
    <property type="entry name" value="abc type-2 transporter like domain"/>
    <property type="match status" value="1"/>
</dbReference>
<keyword evidence="3 6" id="KW-0812">Transmembrane</keyword>